<keyword evidence="4 7" id="KW-1133">Transmembrane helix</keyword>
<evidence type="ECO:0000256" key="2">
    <source>
        <dbReference type="ARBA" id="ARBA00022475"/>
    </source>
</evidence>
<feature type="transmembrane region" description="Helical" evidence="7">
    <location>
        <begin position="186"/>
        <end position="209"/>
    </location>
</feature>
<feature type="region of interest" description="Disordered" evidence="6">
    <location>
        <begin position="307"/>
        <end position="341"/>
    </location>
</feature>
<dbReference type="PIRSF" id="PIRSF035875">
    <property type="entry name" value="RNase_BN"/>
    <property type="match status" value="1"/>
</dbReference>
<protein>
    <submittedName>
        <fullName evidence="8">YihY/virulence factor BrkB family protein</fullName>
    </submittedName>
</protein>
<sequence length="341" mass="37449">MTEENKKKGNWLKDHFALLKNSAMGFTGEDCMKYSASLAYYTVFSLGPILVLIISLAGVFYGQEATQGKLFSELGGLIGASAALQIQDVIKNLSLSGKSNIALVISIVTLLLGATTVFGDIQNSINKIWHVRPKVKKGWLKMVKDRLLSSSLVIGLGFLFVVTLIVNGAVLAMTDRLQRFLPDSSVLLFSGFNFLISFGVVFLLFAVIFKVLPDVIINWKVASSGALFTAFLFVLGRFGIGFYIDSSDTESTYGTASAIVLILLWVYYTAAILYFGAVYTREYATYHGVSIEPSEFAVHVELTETEREVKEIPAAPLTDEEKDLSQPDKPGSSREMPEDQK</sequence>
<evidence type="ECO:0000256" key="4">
    <source>
        <dbReference type="ARBA" id="ARBA00022989"/>
    </source>
</evidence>
<proteinExistence type="predicted"/>
<evidence type="ECO:0000313" key="9">
    <source>
        <dbReference type="Proteomes" id="UP001597393"/>
    </source>
</evidence>
<dbReference type="NCBIfam" id="TIGR00765">
    <property type="entry name" value="yihY_not_rbn"/>
    <property type="match status" value="1"/>
</dbReference>
<keyword evidence="3 7" id="KW-0812">Transmembrane</keyword>
<keyword evidence="2" id="KW-1003">Cell membrane</keyword>
<evidence type="ECO:0000256" key="3">
    <source>
        <dbReference type="ARBA" id="ARBA00022692"/>
    </source>
</evidence>
<reference evidence="9" key="1">
    <citation type="journal article" date="2019" name="Int. J. Syst. Evol. Microbiol.">
        <title>The Global Catalogue of Microorganisms (GCM) 10K type strain sequencing project: providing services to taxonomists for standard genome sequencing and annotation.</title>
        <authorList>
            <consortium name="The Broad Institute Genomics Platform"/>
            <consortium name="The Broad Institute Genome Sequencing Center for Infectious Disease"/>
            <person name="Wu L."/>
            <person name="Ma J."/>
        </authorList>
    </citation>
    <scope>NUCLEOTIDE SEQUENCE [LARGE SCALE GENOMIC DNA]</scope>
    <source>
        <strain evidence="9">KCTC 42248</strain>
    </source>
</reference>
<dbReference type="Proteomes" id="UP001597393">
    <property type="component" value="Unassembled WGS sequence"/>
</dbReference>
<feature type="transmembrane region" description="Helical" evidence="7">
    <location>
        <begin position="146"/>
        <end position="166"/>
    </location>
</feature>
<name>A0ABW5NKR9_9SPHI</name>
<feature type="compositionally biased region" description="Basic and acidic residues" evidence="6">
    <location>
        <begin position="323"/>
        <end position="341"/>
    </location>
</feature>
<keyword evidence="9" id="KW-1185">Reference proteome</keyword>
<evidence type="ECO:0000256" key="1">
    <source>
        <dbReference type="ARBA" id="ARBA00004651"/>
    </source>
</evidence>
<feature type="transmembrane region" description="Helical" evidence="7">
    <location>
        <begin position="101"/>
        <end position="125"/>
    </location>
</feature>
<dbReference type="EMBL" id="JBHUMA010000006">
    <property type="protein sequence ID" value="MFD2599233.1"/>
    <property type="molecule type" value="Genomic_DNA"/>
</dbReference>
<evidence type="ECO:0000256" key="7">
    <source>
        <dbReference type="SAM" id="Phobius"/>
    </source>
</evidence>
<organism evidence="8 9">
    <name type="scientific">Sphingobacterium corticis</name>
    <dbReference type="NCBI Taxonomy" id="1812823"/>
    <lineage>
        <taxon>Bacteria</taxon>
        <taxon>Pseudomonadati</taxon>
        <taxon>Bacteroidota</taxon>
        <taxon>Sphingobacteriia</taxon>
        <taxon>Sphingobacteriales</taxon>
        <taxon>Sphingobacteriaceae</taxon>
        <taxon>Sphingobacterium</taxon>
    </lineage>
</organism>
<comment type="caution">
    <text evidence="8">The sequence shown here is derived from an EMBL/GenBank/DDBJ whole genome shotgun (WGS) entry which is preliminary data.</text>
</comment>
<dbReference type="InterPro" id="IPR017039">
    <property type="entry name" value="Virul_fac_BrkB"/>
</dbReference>
<evidence type="ECO:0000313" key="8">
    <source>
        <dbReference type="EMBL" id="MFD2599233.1"/>
    </source>
</evidence>
<dbReference type="PANTHER" id="PTHR30213:SF1">
    <property type="entry name" value="INNER MEMBRANE PROTEIN YHJD"/>
    <property type="match status" value="1"/>
</dbReference>
<dbReference type="RefSeq" id="WP_380869359.1">
    <property type="nucleotide sequence ID" value="NZ_JBHUMA010000006.1"/>
</dbReference>
<gene>
    <name evidence="8" type="ORF">ACFSQ3_09735</name>
</gene>
<feature type="transmembrane region" description="Helical" evidence="7">
    <location>
        <begin position="38"/>
        <end position="61"/>
    </location>
</feature>
<comment type="subcellular location">
    <subcellularLocation>
        <location evidence="1">Cell membrane</location>
        <topology evidence="1">Multi-pass membrane protein</topology>
    </subcellularLocation>
</comment>
<keyword evidence="5 7" id="KW-0472">Membrane</keyword>
<dbReference type="Pfam" id="PF03631">
    <property type="entry name" value="Virul_fac_BrkB"/>
    <property type="match status" value="1"/>
</dbReference>
<feature type="transmembrane region" description="Helical" evidence="7">
    <location>
        <begin position="221"/>
        <end position="244"/>
    </location>
</feature>
<evidence type="ECO:0000256" key="5">
    <source>
        <dbReference type="ARBA" id="ARBA00023136"/>
    </source>
</evidence>
<feature type="transmembrane region" description="Helical" evidence="7">
    <location>
        <begin position="256"/>
        <end position="277"/>
    </location>
</feature>
<evidence type="ECO:0000256" key="6">
    <source>
        <dbReference type="SAM" id="MobiDB-lite"/>
    </source>
</evidence>
<dbReference type="PANTHER" id="PTHR30213">
    <property type="entry name" value="INNER MEMBRANE PROTEIN YHJD"/>
    <property type="match status" value="1"/>
</dbReference>
<accession>A0ABW5NKR9</accession>